<keyword evidence="1" id="KW-1133">Transmembrane helix</keyword>
<dbReference type="RefSeq" id="WP_173284860.1">
    <property type="nucleotide sequence ID" value="NZ_CP054020.1"/>
</dbReference>
<dbReference type="AlphaFoldDB" id="A0A7D4NQV4"/>
<keyword evidence="1" id="KW-0812">Transmembrane</keyword>
<keyword evidence="3" id="KW-1185">Reference proteome</keyword>
<dbReference type="KEGG" id="txa:HQN79_05545"/>
<reference evidence="2 3" key="1">
    <citation type="submission" date="2020-05" db="EMBL/GenBank/DDBJ databases">
        <title>Thiomicrorhabdus sediminis sp.nov. and Thiomicrorhabdus xiamenensis sp.nov., novel sulfur-oxidizing bacteria isolated from coastal sediment.</title>
        <authorList>
            <person name="Liu X."/>
        </authorList>
    </citation>
    <scope>NUCLEOTIDE SEQUENCE [LARGE SCALE GENOMIC DNA]</scope>
    <source>
        <strain evidence="2 3">G2</strain>
    </source>
</reference>
<organism evidence="2 3">
    <name type="scientific">Thiomicrorhabdus xiamenensis</name>
    <dbReference type="NCBI Taxonomy" id="2739063"/>
    <lineage>
        <taxon>Bacteria</taxon>
        <taxon>Pseudomonadati</taxon>
        <taxon>Pseudomonadota</taxon>
        <taxon>Gammaproteobacteria</taxon>
        <taxon>Thiotrichales</taxon>
        <taxon>Piscirickettsiaceae</taxon>
        <taxon>Thiomicrorhabdus</taxon>
    </lineage>
</organism>
<keyword evidence="1" id="KW-0472">Membrane</keyword>
<protein>
    <submittedName>
        <fullName evidence="2">DUF2065 domain-containing protein</fullName>
    </submittedName>
</protein>
<dbReference type="PANTHER" id="PTHR38602:SF1">
    <property type="entry name" value="INNER MEMBRANE PROTEIN"/>
    <property type="match status" value="1"/>
</dbReference>
<accession>A0A7D4NQV4</accession>
<dbReference type="EMBL" id="CP054020">
    <property type="protein sequence ID" value="QKI89070.1"/>
    <property type="molecule type" value="Genomic_DNA"/>
</dbReference>
<evidence type="ECO:0000313" key="3">
    <source>
        <dbReference type="Proteomes" id="UP000504724"/>
    </source>
</evidence>
<dbReference type="Pfam" id="PF09838">
    <property type="entry name" value="DUF2065"/>
    <property type="match status" value="1"/>
</dbReference>
<dbReference type="Proteomes" id="UP000504724">
    <property type="component" value="Chromosome"/>
</dbReference>
<feature type="transmembrane region" description="Helical" evidence="1">
    <location>
        <begin position="40"/>
        <end position="60"/>
    </location>
</feature>
<dbReference type="InterPro" id="IPR019201">
    <property type="entry name" value="DUF2065"/>
</dbReference>
<evidence type="ECO:0000313" key="2">
    <source>
        <dbReference type="EMBL" id="QKI89070.1"/>
    </source>
</evidence>
<evidence type="ECO:0000256" key="1">
    <source>
        <dbReference type="SAM" id="Phobius"/>
    </source>
</evidence>
<name>A0A7D4NQV4_9GAMM</name>
<dbReference type="PANTHER" id="PTHR38602">
    <property type="entry name" value="INNER MEMBRANE PROTEIN-RELATED"/>
    <property type="match status" value="1"/>
</dbReference>
<proteinExistence type="predicted"/>
<gene>
    <name evidence="2" type="ORF">HQN79_05545</name>
</gene>
<sequence length="61" mass="6834">MLETLLAAIALVFILEGLMPFAFPHFWKKVMSEAVMQPENVLRIMGLISIAIGMILLLIFS</sequence>